<evidence type="ECO:0000259" key="1">
    <source>
        <dbReference type="Pfam" id="PF12697"/>
    </source>
</evidence>
<dbReference type="AlphaFoldDB" id="A0A0E9N6W5"/>
<reference evidence="2 3" key="1">
    <citation type="submission" date="2015-04" db="EMBL/GenBank/DDBJ databases">
        <title>Whole genome shotgun sequence of Flavihumibacter petaseus NBRC 106054.</title>
        <authorList>
            <person name="Miyazawa S."/>
            <person name="Hosoyama A."/>
            <person name="Hashimoto M."/>
            <person name="Noguchi M."/>
            <person name="Tsuchikane K."/>
            <person name="Ohji S."/>
            <person name="Yamazoe A."/>
            <person name="Ichikawa N."/>
            <person name="Kimura A."/>
            <person name="Fujita N."/>
        </authorList>
    </citation>
    <scope>NUCLEOTIDE SEQUENCE [LARGE SCALE GENOMIC DNA]</scope>
    <source>
        <strain evidence="2 3">NBRC 106054</strain>
    </source>
</reference>
<keyword evidence="3" id="KW-1185">Reference proteome</keyword>
<dbReference type="STRING" id="1220578.FPE01S_06_00600"/>
<evidence type="ECO:0000313" key="3">
    <source>
        <dbReference type="Proteomes" id="UP000033121"/>
    </source>
</evidence>
<name>A0A0E9N6W5_9BACT</name>
<dbReference type="SUPFAM" id="SSF53474">
    <property type="entry name" value="alpha/beta-Hydrolases"/>
    <property type="match status" value="1"/>
</dbReference>
<dbReference type="OrthoDB" id="659408at2"/>
<dbReference type="InterPro" id="IPR029058">
    <property type="entry name" value="AB_hydrolase_fold"/>
</dbReference>
<dbReference type="Pfam" id="PF12697">
    <property type="entry name" value="Abhydrolase_6"/>
    <property type="match status" value="1"/>
</dbReference>
<dbReference type="Gene3D" id="3.40.50.1820">
    <property type="entry name" value="alpha/beta hydrolase"/>
    <property type="match status" value="1"/>
</dbReference>
<protein>
    <recommendedName>
        <fullName evidence="1">AB hydrolase-1 domain-containing protein</fullName>
    </recommendedName>
</protein>
<dbReference type="Proteomes" id="UP000033121">
    <property type="component" value="Unassembled WGS sequence"/>
</dbReference>
<proteinExistence type="predicted"/>
<accession>A0A0E9N6W5</accession>
<dbReference type="RefSeq" id="WP_046371630.1">
    <property type="nucleotide sequence ID" value="NZ_BBWV01000006.1"/>
</dbReference>
<sequence length="214" mass="24388">MKLYFIPGLGADKRVFRHIHLPEPFEIVHVEWLKPEKNESLKHYAIRMAEQFDRSQKWGVVGLSFGGMLATEIQQAFHPDRTVLISSSAGSSQIPPYFRSLGALKLHRYLPIGIFKQASLAKRIFTTETDEDKRLLRAIIQESDPAFIRWAIGAIIGWKSENTPPDLFHIHGTRDNLLPIRYLHPTHVVAGGGHLMIMNRAMEVNQMLIEIFAA</sequence>
<comment type="caution">
    <text evidence="2">The sequence shown here is derived from an EMBL/GenBank/DDBJ whole genome shotgun (WGS) entry which is preliminary data.</text>
</comment>
<feature type="domain" description="AB hydrolase-1" evidence="1">
    <location>
        <begin position="5"/>
        <end position="203"/>
    </location>
</feature>
<dbReference type="InterPro" id="IPR000073">
    <property type="entry name" value="AB_hydrolase_1"/>
</dbReference>
<evidence type="ECO:0000313" key="2">
    <source>
        <dbReference type="EMBL" id="GAO45569.1"/>
    </source>
</evidence>
<dbReference type="EMBL" id="BBWV01000006">
    <property type="protein sequence ID" value="GAO45569.1"/>
    <property type="molecule type" value="Genomic_DNA"/>
</dbReference>
<gene>
    <name evidence="2" type="ORF">FPE01S_06_00600</name>
</gene>
<organism evidence="2 3">
    <name type="scientific">Flavihumibacter petaseus NBRC 106054</name>
    <dbReference type="NCBI Taxonomy" id="1220578"/>
    <lineage>
        <taxon>Bacteria</taxon>
        <taxon>Pseudomonadati</taxon>
        <taxon>Bacteroidota</taxon>
        <taxon>Chitinophagia</taxon>
        <taxon>Chitinophagales</taxon>
        <taxon>Chitinophagaceae</taxon>
        <taxon>Flavihumibacter</taxon>
    </lineage>
</organism>